<protein>
    <submittedName>
        <fullName evidence="1">Uncharacterized protein</fullName>
    </submittedName>
</protein>
<organism evidence="1 2">
    <name type="scientific">Streptomyces hokutonensis</name>
    <dbReference type="NCBI Taxonomy" id="1306990"/>
    <lineage>
        <taxon>Bacteria</taxon>
        <taxon>Bacillati</taxon>
        <taxon>Actinomycetota</taxon>
        <taxon>Actinomycetes</taxon>
        <taxon>Kitasatosporales</taxon>
        <taxon>Streptomycetaceae</taxon>
        <taxon>Streptomyces</taxon>
    </lineage>
</organism>
<name>A0ABW6M9D6_9ACTN</name>
<gene>
    <name evidence="1" type="ORF">ACFYNQ_29820</name>
</gene>
<evidence type="ECO:0000313" key="1">
    <source>
        <dbReference type="EMBL" id="MFE9602749.1"/>
    </source>
</evidence>
<dbReference type="Proteomes" id="UP001601303">
    <property type="component" value="Unassembled WGS sequence"/>
</dbReference>
<proteinExistence type="predicted"/>
<accession>A0ABW6M9D6</accession>
<reference evidence="1 2" key="1">
    <citation type="submission" date="2024-10" db="EMBL/GenBank/DDBJ databases">
        <title>The Natural Products Discovery Center: Release of the First 8490 Sequenced Strains for Exploring Actinobacteria Biosynthetic Diversity.</title>
        <authorList>
            <person name="Kalkreuter E."/>
            <person name="Kautsar S.A."/>
            <person name="Yang D."/>
            <person name="Bader C.D."/>
            <person name="Teijaro C.N."/>
            <person name="Fluegel L."/>
            <person name="Davis C.M."/>
            <person name="Simpson J.R."/>
            <person name="Lauterbach L."/>
            <person name="Steele A.D."/>
            <person name="Gui C."/>
            <person name="Meng S."/>
            <person name="Li G."/>
            <person name="Viehrig K."/>
            <person name="Ye F."/>
            <person name="Su P."/>
            <person name="Kiefer A.F."/>
            <person name="Nichols A."/>
            <person name="Cepeda A.J."/>
            <person name="Yan W."/>
            <person name="Fan B."/>
            <person name="Jiang Y."/>
            <person name="Adhikari A."/>
            <person name="Zheng C.-J."/>
            <person name="Schuster L."/>
            <person name="Cowan T.M."/>
            <person name="Smanski M.J."/>
            <person name="Chevrette M.G."/>
            <person name="De Carvalho L.P.S."/>
            <person name="Shen B."/>
        </authorList>
    </citation>
    <scope>NUCLEOTIDE SEQUENCE [LARGE SCALE GENOMIC DNA]</scope>
    <source>
        <strain evidence="1 2">NPDC006488</strain>
    </source>
</reference>
<dbReference type="EMBL" id="JBIAHM010000011">
    <property type="protein sequence ID" value="MFE9602749.1"/>
    <property type="molecule type" value="Genomic_DNA"/>
</dbReference>
<dbReference type="RefSeq" id="WP_388110845.1">
    <property type="nucleotide sequence ID" value="NZ_JBIAHM010000011.1"/>
</dbReference>
<keyword evidence="2" id="KW-1185">Reference proteome</keyword>
<comment type="caution">
    <text evidence="1">The sequence shown here is derived from an EMBL/GenBank/DDBJ whole genome shotgun (WGS) entry which is preliminary data.</text>
</comment>
<sequence>MDAGPCWSMAHMEGVCNGFQRLVADGQLVGLDTDALGIEQTLARVRARIDELHLERSGQRSLAS</sequence>
<evidence type="ECO:0000313" key="2">
    <source>
        <dbReference type="Proteomes" id="UP001601303"/>
    </source>
</evidence>